<feature type="region of interest" description="Disordered" evidence="1">
    <location>
        <begin position="128"/>
        <end position="184"/>
    </location>
</feature>
<keyword evidence="2" id="KW-0812">Transmembrane</keyword>
<evidence type="ECO:0000313" key="3">
    <source>
        <dbReference type="EMBL" id="KAL3681747.1"/>
    </source>
</evidence>
<name>A0ABD3GTH6_9MARC</name>
<organism evidence="3 4">
    <name type="scientific">Riccia sorocarpa</name>
    <dbReference type="NCBI Taxonomy" id="122646"/>
    <lineage>
        <taxon>Eukaryota</taxon>
        <taxon>Viridiplantae</taxon>
        <taxon>Streptophyta</taxon>
        <taxon>Embryophyta</taxon>
        <taxon>Marchantiophyta</taxon>
        <taxon>Marchantiopsida</taxon>
        <taxon>Marchantiidae</taxon>
        <taxon>Marchantiales</taxon>
        <taxon>Ricciaceae</taxon>
        <taxon>Riccia</taxon>
    </lineage>
</organism>
<dbReference type="Proteomes" id="UP001633002">
    <property type="component" value="Unassembled WGS sequence"/>
</dbReference>
<keyword evidence="2" id="KW-1133">Transmembrane helix</keyword>
<evidence type="ECO:0000256" key="2">
    <source>
        <dbReference type="SAM" id="Phobius"/>
    </source>
</evidence>
<reference evidence="3 4" key="1">
    <citation type="submission" date="2024-09" db="EMBL/GenBank/DDBJ databases">
        <title>Chromosome-scale assembly of Riccia sorocarpa.</title>
        <authorList>
            <person name="Paukszto L."/>
        </authorList>
    </citation>
    <scope>NUCLEOTIDE SEQUENCE [LARGE SCALE GENOMIC DNA]</scope>
    <source>
        <strain evidence="3">LP-2024</strain>
        <tissue evidence="3">Aerial parts of the thallus</tissue>
    </source>
</reference>
<accession>A0ABD3GTH6</accession>
<dbReference type="AlphaFoldDB" id="A0ABD3GTH6"/>
<sequence>MTLPDLQALRAYEDPRFNQPRGCKHVGLGVLVTIALVVTMMVLFLVLELSYGLPFPTPGPKGRDKNLTKGHDTQPSSAGACEVELGEHKKPNGGAPSRLASTRKVQHPGDWNEAAKKQSVSPEHFVEITAGDPVEKHPRTVEPPGDWKEVAKKQSVSPELFEEITAGDPVEKHSVKDSFERDLE</sequence>
<feature type="transmembrane region" description="Helical" evidence="2">
    <location>
        <begin position="26"/>
        <end position="47"/>
    </location>
</feature>
<dbReference type="EMBL" id="JBJQOH010000007">
    <property type="protein sequence ID" value="KAL3681747.1"/>
    <property type="molecule type" value="Genomic_DNA"/>
</dbReference>
<keyword evidence="4" id="KW-1185">Reference proteome</keyword>
<evidence type="ECO:0000256" key="1">
    <source>
        <dbReference type="SAM" id="MobiDB-lite"/>
    </source>
</evidence>
<protein>
    <submittedName>
        <fullName evidence="3">Uncharacterized protein</fullName>
    </submittedName>
</protein>
<feature type="compositionally biased region" description="Basic and acidic residues" evidence="1">
    <location>
        <begin position="133"/>
        <end position="152"/>
    </location>
</feature>
<feature type="compositionally biased region" description="Basic and acidic residues" evidence="1">
    <location>
        <begin position="169"/>
        <end position="184"/>
    </location>
</feature>
<keyword evidence="2" id="KW-0472">Membrane</keyword>
<gene>
    <name evidence="3" type="ORF">R1sor_024703</name>
</gene>
<comment type="caution">
    <text evidence="3">The sequence shown here is derived from an EMBL/GenBank/DDBJ whole genome shotgun (WGS) entry which is preliminary data.</text>
</comment>
<feature type="region of interest" description="Disordered" evidence="1">
    <location>
        <begin position="86"/>
        <end position="106"/>
    </location>
</feature>
<evidence type="ECO:0000313" key="4">
    <source>
        <dbReference type="Proteomes" id="UP001633002"/>
    </source>
</evidence>
<proteinExistence type="predicted"/>